<dbReference type="OrthoDB" id="5936019at2"/>
<dbReference type="RefSeq" id="WP_105722408.1">
    <property type="nucleotide sequence ID" value="NZ_PVBS01000001.1"/>
</dbReference>
<evidence type="ECO:0000256" key="1">
    <source>
        <dbReference type="SAM" id="Phobius"/>
    </source>
</evidence>
<accession>A0A2S9JRY3</accession>
<sequence>MIYRNNKGPVYDKKVAKHRTAERICKFLNSLSILCAAGLVFFPSSYPLAVAVNIAIPLICIAVLKLYSKYVRIDAERHLVKPTIYYAMLYVSLSLTLTSFKLFNILEYFLLWLLVFGFTLLILCFLFFNNIEYKFQPFKVYLKTATSYVFLIGYAYGTITSLNAVLDDSTPQVYYSTILKKHLGGRRGSPSFLLGPWGPKKNKNTIYVSSKFFRDHQVKDHVVILIFNGKFGIPWYTINEL</sequence>
<dbReference type="Proteomes" id="UP000238642">
    <property type="component" value="Unassembled WGS sequence"/>
</dbReference>
<feature type="transmembrane region" description="Helical" evidence="1">
    <location>
        <begin position="109"/>
        <end position="128"/>
    </location>
</feature>
<keyword evidence="1" id="KW-1133">Transmembrane helix</keyword>
<comment type="caution">
    <text evidence="2">The sequence shown here is derived from an EMBL/GenBank/DDBJ whole genome shotgun (WGS) entry which is preliminary data.</text>
</comment>
<feature type="transmembrane region" description="Helical" evidence="1">
    <location>
        <begin position="83"/>
        <end position="103"/>
    </location>
</feature>
<keyword evidence="1" id="KW-0812">Transmembrane</keyword>
<feature type="transmembrane region" description="Helical" evidence="1">
    <location>
        <begin position="48"/>
        <end position="67"/>
    </location>
</feature>
<dbReference type="EMBL" id="PVBS01000001">
    <property type="protein sequence ID" value="PRD56013.1"/>
    <property type="molecule type" value="Genomic_DNA"/>
</dbReference>
<feature type="transmembrane region" description="Helical" evidence="1">
    <location>
        <begin position="24"/>
        <end position="42"/>
    </location>
</feature>
<reference evidence="2 3" key="1">
    <citation type="submission" date="2018-02" db="EMBL/GenBank/DDBJ databases">
        <title>The draft genome of Sphingobacterium gobiense H7.</title>
        <authorList>
            <person name="Li L."/>
            <person name="Liu L."/>
            <person name="Zhang X."/>
            <person name="Wang T."/>
            <person name="Liang L."/>
        </authorList>
    </citation>
    <scope>NUCLEOTIDE SEQUENCE [LARGE SCALE GENOMIC DNA]</scope>
    <source>
        <strain evidence="2 3">ACCC 05757</strain>
    </source>
</reference>
<feature type="transmembrane region" description="Helical" evidence="1">
    <location>
        <begin position="140"/>
        <end position="157"/>
    </location>
</feature>
<evidence type="ECO:0000313" key="2">
    <source>
        <dbReference type="EMBL" id="PRD56013.1"/>
    </source>
</evidence>
<gene>
    <name evidence="2" type="ORF">C5749_01610</name>
</gene>
<evidence type="ECO:0000313" key="3">
    <source>
        <dbReference type="Proteomes" id="UP000238642"/>
    </source>
</evidence>
<proteinExistence type="predicted"/>
<name>A0A2S9JRY3_9SPHI</name>
<protein>
    <submittedName>
        <fullName evidence="2">Uncharacterized protein</fullName>
    </submittedName>
</protein>
<organism evidence="2 3">
    <name type="scientific">Sphingobacterium gobiense</name>
    <dbReference type="NCBI Taxonomy" id="1382456"/>
    <lineage>
        <taxon>Bacteria</taxon>
        <taxon>Pseudomonadati</taxon>
        <taxon>Bacteroidota</taxon>
        <taxon>Sphingobacteriia</taxon>
        <taxon>Sphingobacteriales</taxon>
        <taxon>Sphingobacteriaceae</taxon>
        <taxon>Sphingobacterium</taxon>
    </lineage>
</organism>
<keyword evidence="1" id="KW-0472">Membrane</keyword>
<keyword evidence="3" id="KW-1185">Reference proteome</keyword>
<dbReference type="AlphaFoldDB" id="A0A2S9JRY3"/>